<accession>G7YHY0</accession>
<dbReference type="AlphaFoldDB" id="G7YHY0"/>
<protein>
    <recommendedName>
        <fullName evidence="2">C2H2-type domain-containing protein</fullName>
    </recommendedName>
</protein>
<dbReference type="SMART" id="SM00355">
    <property type="entry name" value="ZnF_C2H2"/>
    <property type="match status" value="2"/>
</dbReference>
<keyword evidence="1" id="KW-0479">Metal-binding</keyword>
<keyword evidence="1" id="KW-0863">Zinc-finger</keyword>
<name>G7YHY0_CLOSI</name>
<proteinExistence type="predicted"/>
<feature type="domain" description="C2H2-type" evidence="2">
    <location>
        <begin position="81"/>
        <end position="108"/>
    </location>
</feature>
<dbReference type="GO" id="GO:0008270">
    <property type="term" value="F:zinc ion binding"/>
    <property type="evidence" value="ECO:0007669"/>
    <property type="project" value="UniProtKB-KW"/>
</dbReference>
<dbReference type="Proteomes" id="UP000008909">
    <property type="component" value="Unassembled WGS sequence"/>
</dbReference>
<evidence type="ECO:0000313" key="4">
    <source>
        <dbReference type="Proteomes" id="UP000008909"/>
    </source>
</evidence>
<dbReference type="Gene3D" id="3.30.160.60">
    <property type="entry name" value="Classic Zinc Finger"/>
    <property type="match status" value="1"/>
</dbReference>
<dbReference type="InterPro" id="IPR013087">
    <property type="entry name" value="Znf_C2H2_type"/>
</dbReference>
<evidence type="ECO:0000313" key="3">
    <source>
        <dbReference type="EMBL" id="GAA52563.1"/>
    </source>
</evidence>
<evidence type="ECO:0000256" key="1">
    <source>
        <dbReference type="PROSITE-ProRule" id="PRU00042"/>
    </source>
</evidence>
<dbReference type="PROSITE" id="PS50157">
    <property type="entry name" value="ZINC_FINGER_C2H2_2"/>
    <property type="match status" value="2"/>
</dbReference>
<dbReference type="EMBL" id="DF143314">
    <property type="protein sequence ID" value="GAA52563.1"/>
    <property type="molecule type" value="Genomic_DNA"/>
</dbReference>
<gene>
    <name evidence="3" type="ORF">CLF_108330</name>
</gene>
<reference evidence="3" key="1">
    <citation type="journal article" date="2011" name="Genome Biol.">
        <title>The draft genome of the carcinogenic human liver fluke Clonorchis sinensis.</title>
        <authorList>
            <person name="Wang X."/>
            <person name="Chen W."/>
            <person name="Huang Y."/>
            <person name="Sun J."/>
            <person name="Men J."/>
            <person name="Liu H."/>
            <person name="Luo F."/>
            <person name="Guo L."/>
            <person name="Lv X."/>
            <person name="Deng C."/>
            <person name="Zhou C."/>
            <person name="Fan Y."/>
            <person name="Li X."/>
            <person name="Huang L."/>
            <person name="Hu Y."/>
            <person name="Liang C."/>
            <person name="Hu X."/>
            <person name="Xu J."/>
            <person name="Yu X."/>
        </authorList>
    </citation>
    <scope>NUCLEOTIDE SEQUENCE [LARGE SCALE GENOMIC DNA]</scope>
    <source>
        <strain evidence="3">Henan</strain>
    </source>
</reference>
<dbReference type="PROSITE" id="PS00028">
    <property type="entry name" value="ZINC_FINGER_C2H2_1"/>
    <property type="match status" value="2"/>
</dbReference>
<evidence type="ECO:0000259" key="2">
    <source>
        <dbReference type="PROSITE" id="PS50157"/>
    </source>
</evidence>
<sequence>MGNQYDKGLLEHDHEQSNMQTFLTEVANKFGHYLCDKLEDEDVIRRKTILTIKLADGFATGCIATCDGVVPTSAQERLVGLTCEECSRCCKSKVGLVAHHRVHDNESIGTNMVAYLACADCSRLFPTNIGLSRHRRQAHPTQHNADKLDRLAHRVPVKRKQIPEPTTPPFRPYTTKDGKMQRLLCSMGHRRIYTKTPSSIGNRCPLLQKHVGSRPSRVEVPSDWSLIEPITGEEVGRTISLMGNSSPGLDKLIPRILRRFNANKLTGYFNLLLLSGGWPHICVVLELLSTEVLFIMAMDEALGLSMPQLGYKLHDTLVHGFTFTDDWVVCAECQNECFPSYLSAVSSSGATCYGRQLETLGVAIEARRSSVVESVVNRSGATCYGRQLETLVVAIEARRSSVVESVVNR</sequence>
<reference key="2">
    <citation type="submission" date="2011-10" db="EMBL/GenBank/DDBJ databases">
        <title>The genome and transcriptome sequence of Clonorchis sinensis provide insights into the carcinogenic liver fluke.</title>
        <authorList>
            <person name="Wang X."/>
            <person name="Huang Y."/>
            <person name="Chen W."/>
            <person name="Liu H."/>
            <person name="Guo L."/>
            <person name="Chen Y."/>
            <person name="Luo F."/>
            <person name="Zhou W."/>
            <person name="Sun J."/>
            <person name="Mao Q."/>
            <person name="Liang P."/>
            <person name="Zhou C."/>
            <person name="Tian Y."/>
            <person name="Men J."/>
            <person name="Lv X."/>
            <person name="Huang L."/>
            <person name="Zhou J."/>
            <person name="Hu Y."/>
            <person name="Li R."/>
            <person name="Zhang F."/>
            <person name="Lei H."/>
            <person name="Li X."/>
            <person name="Hu X."/>
            <person name="Liang C."/>
            <person name="Xu J."/>
            <person name="Wu Z."/>
            <person name="Yu X."/>
        </authorList>
    </citation>
    <scope>NUCLEOTIDE SEQUENCE</scope>
    <source>
        <strain>Henan</strain>
    </source>
</reference>
<feature type="domain" description="C2H2-type" evidence="2">
    <location>
        <begin position="116"/>
        <end position="144"/>
    </location>
</feature>
<keyword evidence="1" id="KW-0862">Zinc</keyword>
<keyword evidence="4" id="KW-1185">Reference proteome</keyword>
<organism evidence="3 4">
    <name type="scientific">Clonorchis sinensis</name>
    <name type="common">Chinese liver fluke</name>
    <dbReference type="NCBI Taxonomy" id="79923"/>
    <lineage>
        <taxon>Eukaryota</taxon>
        <taxon>Metazoa</taxon>
        <taxon>Spiralia</taxon>
        <taxon>Lophotrochozoa</taxon>
        <taxon>Platyhelminthes</taxon>
        <taxon>Trematoda</taxon>
        <taxon>Digenea</taxon>
        <taxon>Opisthorchiida</taxon>
        <taxon>Opisthorchiata</taxon>
        <taxon>Opisthorchiidae</taxon>
        <taxon>Clonorchis</taxon>
    </lineage>
</organism>